<keyword evidence="5" id="KW-0804">Transcription</keyword>
<dbReference type="PANTHER" id="PTHR11618">
    <property type="entry name" value="TRANSCRIPTION INITIATION FACTOR IIB-RELATED"/>
    <property type="match status" value="1"/>
</dbReference>
<evidence type="ECO:0000256" key="2">
    <source>
        <dbReference type="ARBA" id="ARBA00013932"/>
    </source>
</evidence>
<keyword evidence="4" id="KW-0805">Transcription regulation</keyword>
<comment type="caution">
    <text evidence="7">The sequence shown here is derived from an EMBL/GenBank/DDBJ whole genome shotgun (WGS) entry which is preliminary data.</text>
</comment>
<evidence type="ECO:0000256" key="1">
    <source>
        <dbReference type="ARBA" id="ARBA00010857"/>
    </source>
</evidence>
<comment type="similarity">
    <text evidence="1">Belongs to the TFIIB family.</text>
</comment>
<feature type="domain" description="Cyclin-like" evidence="6">
    <location>
        <begin position="38"/>
        <end position="119"/>
    </location>
</feature>
<dbReference type="GO" id="GO:0097550">
    <property type="term" value="C:transcription preinitiation complex"/>
    <property type="evidence" value="ECO:0007669"/>
    <property type="project" value="TreeGrafter"/>
</dbReference>
<proteinExistence type="inferred from homology"/>
<dbReference type="InterPro" id="IPR036915">
    <property type="entry name" value="Cyclin-like_sf"/>
</dbReference>
<evidence type="ECO:0000256" key="3">
    <source>
        <dbReference type="ARBA" id="ARBA00022737"/>
    </source>
</evidence>
<dbReference type="Gene3D" id="1.10.472.10">
    <property type="entry name" value="Cyclin-like"/>
    <property type="match status" value="1"/>
</dbReference>
<accession>X1E0F3</accession>
<dbReference type="Pfam" id="PF00382">
    <property type="entry name" value="TFIIB"/>
    <property type="match status" value="1"/>
</dbReference>
<dbReference type="SUPFAM" id="SSF47954">
    <property type="entry name" value="Cyclin-like"/>
    <property type="match status" value="1"/>
</dbReference>
<dbReference type="EMBL" id="BARU01002323">
    <property type="protein sequence ID" value="GAH26756.1"/>
    <property type="molecule type" value="Genomic_DNA"/>
</dbReference>
<dbReference type="InterPro" id="IPR013150">
    <property type="entry name" value="TFIIB_cyclin"/>
</dbReference>
<dbReference type="FunFam" id="1.10.472.10:FF:000023">
    <property type="entry name" value="Transcription initiation factor IIB"/>
    <property type="match status" value="1"/>
</dbReference>
<dbReference type="InterPro" id="IPR023486">
    <property type="entry name" value="TFIIB_CS"/>
</dbReference>
<protein>
    <recommendedName>
        <fullName evidence="2">Transcription initiation factor IIB</fullName>
    </recommendedName>
</protein>
<reference evidence="7" key="1">
    <citation type="journal article" date="2014" name="Front. Microbiol.">
        <title>High frequency of phylogenetically diverse reductive dehalogenase-homologous genes in deep subseafloor sedimentary metagenomes.</title>
        <authorList>
            <person name="Kawai M."/>
            <person name="Futagami T."/>
            <person name="Toyoda A."/>
            <person name="Takaki Y."/>
            <person name="Nishi S."/>
            <person name="Hori S."/>
            <person name="Arai W."/>
            <person name="Tsubouchi T."/>
            <person name="Morono Y."/>
            <person name="Uchiyama I."/>
            <person name="Ito T."/>
            <person name="Fujiyama A."/>
            <person name="Inagaki F."/>
            <person name="Takami H."/>
        </authorList>
    </citation>
    <scope>NUCLEOTIDE SEQUENCE</scope>
    <source>
        <strain evidence="7">Expedition CK06-06</strain>
    </source>
</reference>
<dbReference type="InterPro" id="IPR013763">
    <property type="entry name" value="Cyclin-like_dom"/>
</dbReference>
<dbReference type="CDD" id="cd20550">
    <property type="entry name" value="CYCLIN_TFIIB_archaea_like_rpt2"/>
    <property type="match status" value="1"/>
</dbReference>
<dbReference type="InterPro" id="IPR000812">
    <property type="entry name" value="TFIIB"/>
</dbReference>
<evidence type="ECO:0000313" key="7">
    <source>
        <dbReference type="EMBL" id="GAH26756.1"/>
    </source>
</evidence>
<dbReference type="GO" id="GO:0070897">
    <property type="term" value="P:transcription preinitiation complex assembly"/>
    <property type="evidence" value="ECO:0007669"/>
    <property type="project" value="InterPro"/>
</dbReference>
<evidence type="ECO:0000259" key="6">
    <source>
        <dbReference type="SMART" id="SM00385"/>
    </source>
</evidence>
<name>X1E0F3_9ZZZZ</name>
<dbReference type="PANTHER" id="PTHR11618:SF13">
    <property type="entry name" value="TRANSCRIPTION INITIATION FACTOR IIB"/>
    <property type="match status" value="1"/>
</dbReference>
<dbReference type="GO" id="GO:0017025">
    <property type="term" value="F:TBP-class protein binding"/>
    <property type="evidence" value="ECO:0007669"/>
    <property type="project" value="InterPro"/>
</dbReference>
<evidence type="ECO:0000256" key="5">
    <source>
        <dbReference type="ARBA" id="ARBA00023163"/>
    </source>
</evidence>
<dbReference type="PROSITE" id="PS00782">
    <property type="entry name" value="TFIIB"/>
    <property type="match status" value="1"/>
</dbReference>
<sequence>TLEEVARHSPLDKKDIARCYRFLLKALNLRTPVPNARLRVPKIASEVDLGEETQRMALEILGEAERLKITGGKAPMGMAAAALYLASVMNGETRTQNMLAEASGVTEVTIRNRYKELKRLLDQGMLNLKEDEMSHL</sequence>
<dbReference type="PRINTS" id="PR00685">
    <property type="entry name" value="TIFACTORIIB"/>
</dbReference>
<dbReference type="AlphaFoldDB" id="X1E0F3"/>
<dbReference type="SMART" id="SM00385">
    <property type="entry name" value="CYCLIN"/>
    <property type="match status" value="1"/>
</dbReference>
<evidence type="ECO:0000256" key="4">
    <source>
        <dbReference type="ARBA" id="ARBA00023015"/>
    </source>
</evidence>
<organism evidence="7">
    <name type="scientific">marine sediment metagenome</name>
    <dbReference type="NCBI Taxonomy" id="412755"/>
    <lineage>
        <taxon>unclassified sequences</taxon>
        <taxon>metagenomes</taxon>
        <taxon>ecological metagenomes</taxon>
    </lineage>
</organism>
<feature type="non-terminal residue" evidence="7">
    <location>
        <position position="1"/>
    </location>
</feature>
<gene>
    <name evidence="7" type="ORF">S03H2_05541</name>
</gene>
<keyword evidence="3" id="KW-0677">Repeat</keyword>